<evidence type="ECO:0000313" key="3">
    <source>
        <dbReference type="Proteomes" id="UP000751190"/>
    </source>
</evidence>
<dbReference type="OMA" id="WINEYHT"/>
<feature type="chain" id="PRO_5035262831" description="SGNH hydrolase-type esterase domain-containing protein" evidence="1">
    <location>
        <begin position="16"/>
        <end position="490"/>
    </location>
</feature>
<evidence type="ECO:0000256" key="1">
    <source>
        <dbReference type="SAM" id="SignalP"/>
    </source>
</evidence>
<dbReference type="EMBL" id="JAGTXO010000009">
    <property type="protein sequence ID" value="KAG8465996.1"/>
    <property type="molecule type" value="Genomic_DNA"/>
</dbReference>
<proteinExistence type="predicted"/>
<dbReference type="Proteomes" id="UP000751190">
    <property type="component" value="Unassembled WGS sequence"/>
</dbReference>
<dbReference type="AlphaFoldDB" id="A0A8J6CCD9"/>
<protein>
    <recommendedName>
        <fullName evidence="4">SGNH hydrolase-type esterase domain-containing protein</fullName>
    </recommendedName>
</protein>
<gene>
    <name evidence="2" type="ORF">KFE25_005566</name>
</gene>
<evidence type="ECO:0008006" key="4">
    <source>
        <dbReference type="Google" id="ProtNLM"/>
    </source>
</evidence>
<keyword evidence="1" id="KW-0732">Signal</keyword>
<comment type="caution">
    <text evidence="2">The sequence shown here is derived from an EMBL/GenBank/DDBJ whole genome shotgun (WGS) entry which is preliminary data.</text>
</comment>
<feature type="signal peptide" evidence="1">
    <location>
        <begin position="1"/>
        <end position="15"/>
    </location>
</feature>
<accession>A0A8J6CCD9</accession>
<evidence type="ECO:0000313" key="2">
    <source>
        <dbReference type="EMBL" id="KAG8465996.1"/>
    </source>
</evidence>
<name>A0A8J6CCD9_DIALT</name>
<sequence>MTNGAVLVGLVAVLARAPVPLPASAPGAYVALGGSNTCGHGVPPHATFQYLLASELRRRQLISRHDDRCVPAAGPAFAATCISHFIPRETAFATIEYLPNMYSNSADRNLVHFGALAQMLAHAGALAVVVQVMEGVPGGSGGPPHVYAYPRKTIENVHARMAERARSLRFRTLLVDGAANESAPLFMADRRHLNEAGHRHVARRALELLDELAAARAHGSGAPRDAVAAESALAAAESARARTRCMLGEALAPAVLDALKFNRSVLGEGKVGWEATEPGAALTLCASRQPLRERTEVRLGLGHGHSALQLGLVRIFFSRGCGLASPRLVGKRPPSHNGECAPSSCSYDPRPARNIRSRALQVDFVGYILRPTAPPGAAVRAEPSVSAAVERAHEVAARARCSCAVSVTNSPLATPRVPGHRVIVRALVIAPAVERAYLWANEWHFSQRVVPAGLGVRLRLRRVRRRLLRLRSVGSGGQRRPPPTTTRDGI</sequence>
<dbReference type="SUPFAM" id="SSF52266">
    <property type="entry name" value="SGNH hydrolase"/>
    <property type="match status" value="1"/>
</dbReference>
<organism evidence="2 3">
    <name type="scientific">Diacronema lutheri</name>
    <name type="common">Unicellular marine alga</name>
    <name type="synonym">Monochrysis lutheri</name>
    <dbReference type="NCBI Taxonomy" id="2081491"/>
    <lineage>
        <taxon>Eukaryota</taxon>
        <taxon>Haptista</taxon>
        <taxon>Haptophyta</taxon>
        <taxon>Pavlovophyceae</taxon>
        <taxon>Pavlovales</taxon>
        <taxon>Pavlovaceae</taxon>
        <taxon>Diacronema</taxon>
    </lineage>
</organism>
<reference evidence="2" key="1">
    <citation type="submission" date="2021-05" db="EMBL/GenBank/DDBJ databases">
        <title>The genome of the haptophyte Pavlova lutheri (Diacronema luteri, Pavlovales) - a model for lipid biosynthesis in eukaryotic algae.</title>
        <authorList>
            <person name="Hulatt C.J."/>
            <person name="Posewitz M.C."/>
        </authorList>
    </citation>
    <scope>NUCLEOTIDE SEQUENCE</scope>
    <source>
        <strain evidence="2">NIVA-4/92</strain>
    </source>
</reference>
<dbReference type="CDD" id="cd00229">
    <property type="entry name" value="SGNH_hydrolase"/>
    <property type="match status" value="1"/>
</dbReference>
<keyword evidence="3" id="KW-1185">Reference proteome</keyword>